<name>A0ABN9LZK9_9NEOB</name>
<dbReference type="Proteomes" id="UP001176940">
    <property type="component" value="Unassembled WGS sequence"/>
</dbReference>
<keyword evidence="1" id="KW-0175">Coiled coil</keyword>
<gene>
    <name evidence="2" type="ORF">RIMI_LOCUS14986382</name>
</gene>
<feature type="coiled-coil region" evidence="1">
    <location>
        <begin position="189"/>
        <end position="223"/>
    </location>
</feature>
<dbReference type="EMBL" id="CAUEEQ010039607">
    <property type="protein sequence ID" value="CAJ0955064.1"/>
    <property type="molecule type" value="Genomic_DNA"/>
</dbReference>
<keyword evidence="3" id="KW-1185">Reference proteome</keyword>
<sequence length="287" mass="32501">MVSWLETLTTLIHTSNNWPIKSFEWETDKGLYKDCPAQSRSKGSWFQTGERKVRSTLDLKLLTTFDMVLLLWMESLRSAFTSTEKEQPALEEIKHTTVLPLPDAKEPSSVPAQAVFQPILPPEPPPSPPKPKFSDEDVAHVLEEILEDALKELSAPVIQSVSEYISNALSESSIVSDQLLADLVLNFSRNVAEEEIKAEIERVKEEKRRKAEEARKIQERERLLSLETQSQCVRLINDVVRENVQKVCKRELHLSNFLLEALGRKGCTSVPLVRHLGGSVHRCSDGH</sequence>
<accession>A0ABN9LZK9</accession>
<reference evidence="2" key="1">
    <citation type="submission" date="2023-07" db="EMBL/GenBank/DDBJ databases">
        <authorList>
            <person name="Stuckert A."/>
        </authorList>
    </citation>
    <scope>NUCLEOTIDE SEQUENCE</scope>
</reference>
<evidence type="ECO:0000256" key="1">
    <source>
        <dbReference type="SAM" id="Coils"/>
    </source>
</evidence>
<proteinExistence type="predicted"/>
<evidence type="ECO:0000313" key="3">
    <source>
        <dbReference type="Proteomes" id="UP001176940"/>
    </source>
</evidence>
<evidence type="ECO:0000313" key="2">
    <source>
        <dbReference type="EMBL" id="CAJ0955064.1"/>
    </source>
</evidence>
<organism evidence="2 3">
    <name type="scientific">Ranitomeya imitator</name>
    <name type="common">mimic poison frog</name>
    <dbReference type="NCBI Taxonomy" id="111125"/>
    <lineage>
        <taxon>Eukaryota</taxon>
        <taxon>Metazoa</taxon>
        <taxon>Chordata</taxon>
        <taxon>Craniata</taxon>
        <taxon>Vertebrata</taxon>
        <taxon>Euteleostomi</taxon>
        <taxon>Amphibia</taxon>
        <taxon>Batrachia</taxon>
        <taxon>Anura</taxon>
        <taxon>Neobatrachia</taxon>
        <taxon>Hyloidea</taxon>
        <taxon>Dendrobatidae</taxon>
        <taxon>Dendrobatinae</taxon>
        <taxon>Ranitomeya</taxon>
    </lineage>
</organism>
<comment type="caution">
    <text evidence="2">The sequence shown here is derived from an EMBL/GenBank/DDBJ whole genome shotgun (WGS) entry which is preliminary data.</text>
</comment>
<protein>
    <submittedName>
        <fullName evidence="2">Uncharacterized protein</fullName>
    </submittedName>
</protein>